<dbReference type="OrthoDB" id="7876689at2"/>
<protein>
    <submittedName>
        <fullName evidence="1">Uncharacterized protein</fullName>
    </submittedName>
</protein>
<dbReference type="eggNOG" id="ENOG50301AR">
    <property type="taxonomic scope" value="Bacteria"/>
</dbReference>
<gene>
    <name evidence="1" type="ORF">MBELCI_0258</name>
</gene>
<accession>U2YHW9</accession>
<dbReference type="Pfam" id="PF11233">
    <property type="entry name" value="DUF3035"/>
    <property type="match status" value="1"/>
</dbReference>
<dbReference type="Proteomes" id="UP000016566">
    <property type="component" value="Unassembled WGS sequence"/>
</dbReference>
<dbReference type="STRING" id="1337093.MBELCI_0258"/>
<evidence type="ECO:0000313" key="2">
    <source>
        <dbReference type="Proteomes" id="UP000016566"/>
    </source>
</evidence>
<dbReference type="RefSeq" id="WP_021692315.1">
    <property type="nucleotide sequence ID" value="NZ_BATB01000002.1"/>
</dbReference>
<evidence type="ECO:0000313" key="1">
    <source>
        <dbReference type="EMBL" id="GAD54206.1"/>
    </source>
</evidence>
<proteinExistence type="predicted"/>
<dbReference type="EMBL" id="BATB01000002">
    <property type="protein sequence ID" value="GAD54206.1"/>
    <property type="molecule type" value="Genomic_DNA"/>
</dbReference>
<sequence>MRLALAAGLTALILAGCGRGDGPAGPDPALVVPQQPLDIPARLDLPQPTPGAANRADPDPAEVALRRRSAGTALQPPF</sequence>
<dbReference type="InterPro" id="IPR021395">
    <property type="entry name" value="DUF3035"/>
</dbReference>
<reference evidence="1" key="1">
    <citation type="journal article" date="2013" name="Genome Announc.">
        <title>Draft Genome Sequence of Loktanella cinnabarina LL-001T, Isolated from Deep-Sea Floor Sediment.</title>
        <authorList>
            <person name="Nishi S."/>
            <person name="Tsubouchi T."/>
            <person name="Takaki Y."/>
            <person name="Koyanagi R."/>
            <person name="Satoh N."/>
            <person name="Maruyama T."/>
            <person name="Hatada Y."/>
        </authorList>
    </citation>
    <scope>NUCLEOTIDE SEQUENCE [LARGE SCALE GENOMIC DNA]</scope>
    <source>
        <strain evidence="1">LL-001</strain>
    </source>
</reference>
<dbReference type="AlphaFoldDB" id="U2YHW9"/>
<organism evidence="1 2">
    <name type="scientific">Limimaricola cinnabarinus LL-001</name>
    <dbReference type="NCBI Taxonomy" id="1337093"/>
    <lineage>
        <taxon>Bacteria</taxon>
        <taxon>Pseudomonadati</taxon>
        <taxon>Pseudomonadota</taxon>
        <taxon>Alphaproteobacteria</taxon>
        <taxon>Rhodobacterales</taxon>
        <taxon>Paracoccaceae</taxon>
        <taxon>Limimaricola</taxon>
    </lineage>
</organism>
<dbReference type="PROSITE" id="PS51257">
    <property type="entry name" value="PROKAR_LIPOPROTEIN"/>
    <property type="match status" value="1"/>
</dbReference>
<keyword evidence="2" id="KW-1185">Reference proteome</keyword>
<comment type="caution">
    <text evidence="1">The sequence shown here is derived from an EMBL/GenBank/DDBJ whole genome shotgun (WGS) entry which is preliminary data.</text>
</comment>
<name>U2YHW9_9RHOB</name>